<dbReference type="RefSeq" id="WP_158868212.1">
    <property type="nucleotide sequence ID" value="NZ_CP046401.1"/>
</dbReference>
<dbReference type="GO" id="GO:0004181">
    <property type="term" value="F:metallocarboxypeptidase activity"/>
    <property type="evidence" value="ECO:0007669"/>
    <property type="project" value="InterPro"/>
</dbReference>
<dbReference type="CDD" id="cd03143">
    <property type="entry name" value="A4_beta-galactosidase_middle_domain"/>
    <property type="match status" value="1"/>
</dbReference>
<dbReference type="InterPro" id="IPR000834">
    <property type="entry name" value="Peptidase_M14"/>
</dbReference>
<evidence type="ECO:0000313" key="3">
    <source>
        <dbReference type="EMBL" id="QGY45182.1"/>
    </source>
</evidence>
<evidence type="ECO:0000259" key="2">
    <source>
        <dbReference type="Pfam" id="PF00246"/>
    </source>
</evidence>
<dbReference type="SUPFAM" id="SSF52317">
    <property type="entry name" value="Class I glutamine amidotransferase-like"/>
    <property type="match status" value="1"/>
</dbReference>
<protein>
    <submittedName>
        <fullName evidence="3">Zinc carboxypeptidase</fullName>
    </submittedName>
</protein>
<gene>
    <name evidence="3" type="ORF">GM418_16330</name>
</gene>
<dbReference type="Gene3D" id="3.40.630.10">
    <property type="entry name" value="Zn peptidases"/>
    <property type="match status" value="1"/>
</dbReference>
<feature type="domain" description="Peptidase M14" evidence="2">
    <location>
        <begin position="70"/>
        <end position="230"/>
    </location>
</feature>
<keyword evidence="4" id="KW-1185">Reference proteome</keyword>
<dbReference type="EMBL" id="CP046401">
    <property type="protein sequence ID" value="QGY45182.1"/>
    <property type="molecule type" value="Genomic_DNA"/>
</dbReference>
<proteinExistence type="predicted"/>
<sequence>MKNILLAICMFSCISLFGSAQETMEYFLPNDVDYDRNIPTPEEFFGQEIGEWHLNYEQILSYFHEIDRLSGRAIIQEYARSYENRPLIHMIFTSQENQKKLEELKNLHNSFSEVNSNLNADDVPLVVTLGYGVHGNESSATNSSVLTIYYLAAANSDKIDRLLNNTIILVDPSLNPDGFTRHSTWANMHQSYVPVGKSESRQFNEVWPGGRTNHYWFDLNRDYLLQVHPESRGRVAKFYEWKPNIVTDHHEMGANSTFFFQPGVPSRNNPLTPEKNYELTHEIAGYHAQFLDKIGSPYFSEEQYDDYYFGKGSSYPDVNGSVGILFEQAGFRGRTRNTINGKKTLAFAIRNQFTVTLSTLEAALNLKNELLSFQKECNVEALDLAGKDAVKAYLFGDEKDQMKTQLFIDLLNRHQIKVYTNQKDITKNGVLFKADQSFVVPVKQTQYRLLKSIFGKATTFTDSTFYDVSTWTFPFAYDIPYAEITALKDIQQSSVEIYSEEPEGKIVGGKSSLAYLFRWDEFYTPEALYAIQKAGLITKVATKGFTFDIEGKKESFTYGTILIPVSGQRLDENQIYSLVTSVAKKTGIDFYGMDTGLSPEGIDLGSGNFDVLKRPEVLMLVAGSTRSSDAGEIWHMFDQRFKIPICLTETGDLRSVNLSPYTTLIMPGGSYYELGNSDVQKIKSWVQDGGTLIAYKNAASWASKNEIGKTKFKKEIKNDTTLNFSYADRSKEYNIHSISGIILNAEMDITHPLCYGYSRSNLAFFKTNSQVAEKLDSKYAEPVKYTSEPYVSGYVSEKNIDRIKNAPVISVQSVGRGNLISFYENMTFRGFWLGTNKMFMNGVFFGDIIQ</sequence>
<reference evidence="3 4" key="1">
    <citation type="submission" date="2019-11" db="EMBL/GenBank/DDBJ databases">
        <authorList>
            <person name="Zheng R.K."/>
            <person name="Sun C.M."/>
        </authorList>
    </citation>
    <scope>NUCLEOTIDE SEQUENCE [LARGE SCALE GENOMIC DNA]</scope>
    <source>
        <strain evidence="3 4">WC007</strain>
    </source>
</reference>
<keyword evidence="3" id="KW-0378">Hydrolase</keyword>
<dbReference type="InterPro" id="IPR029062">
    <property type="entry name" value="Class_I_gatase-like"/>
</dbReference>
<dbReference type="KEGG" id="mcos:GM418_16330"/>
<keyword evidence="3" id="KW-0121">Carboxypeptidase</keyword>
<dbReference type="GO" id="GO:0008270">
    <property type="term" value="F:zinc ion binding"/>
    <property type="evidence" value="ECO:0007669"/>
    <property type="project" value="InterPro"/>
</dbReference>
<keyword evidence="1" id="KW-0732">Signal</keyword>
<keyword evidence="3" id="KW-0645">Protease</keyword>
<feature type="chain" id="PRO_5026129581" evidence="1">
    <location>
        <begin position="21"/>
        <end position="850"/>
    </location>
</feature>
<name>A0A6I6JYD6_9BACT</name>
<organism evidence="3 4">
    <name type="scientific">Maribellus comscasis</name>
    <dbReference type="NCBI Taxonomy" id="2681766"/>
    <lineage>
        <taxon>Bacteria</taxon>
        <taxon>Pseudomonadati</taxon>
        <taxon>Bacteroidota</taxon>
        <taxon>Bacteroidia</taxon>
        <taxon>Marinilabiliales</taxon>
        <taxon>Prolixibacteraceae</taxon>
        <taxon>Maribellus</taxon>
    </lineage>
</organism>
<evidence type="ECO:0000256" key="1">
    <source>
        <dbReference type="SAM" id="SignalP"/>
    </source>
</evidence>
<evidence type="ECO:0000313" key="4">
    <source>
        <dbReference type="Proteomes" id="UP000428260"/>
    </source>
</evidence>
<dbReference type="Proteomes" id="UP000428260">
    <property type="component" value="Chromosome"/>
</dbReference>
<accession>A0A6I6JYD6</accession>
<feature type="signal peptide" evidence="1">
    <location>
        <begin position="1"/>
        <end position="20"/>
    </location>
</feature>
<dbReference type="AlphaFoldDB" id="A0A6I6JYD6"/>
<dbReference type="GO" id="GO:0006508">
    <property type="term" value="P:proteolysis"/>
    <property type="evidence" value="ECO:0007669"/>
    <property type="project" value="InterPro"/>
</dbReference>
<dbReference type="SUPFAM" id="SSF53187">
    <property type="entry name" value="Zn-dependent exopeptidases"/>
    <property type="match status" value="1"/>
</dbReference>
<dbReference type="Pfam" id="PF00246">
    <property type="entry name" value="Peptidase_M14"/>
    <property type="match status" value="1"/>
</dbReference>